<feature type="transmembrane region" description="Helical" evidence="7">
    <location>
        <begin position="366"/>
        <end position="393"/>
    </location>
</feature>
<keyword evidence="6 7" id="KW-0472">Membrane</keyword>
<sequence length="411" mass="44976">MRHTYGQLKTERNFISLALGRLFKIAGMTLFSIEVIWLTLDLTNQSAFHLSVIAVAQTVPYIIFGVYGGIQADKWNKKRMLIFSDLFAIPLLLVIPMLYFTGLLSFTVLVILTVLFTICNCFSEPSFRSILPSVLPGDKLKQGNALLDSIQRGAAIFVPVTITFFLLFLPEVHIFSVAAASILLALVSHLLIKYEDKRAETKRKQMSDIAEMKYTFSYIKSHPEISVPMFSSALCILVNTGLWRVALPLLLSVQLNAGVSAYSYMIGILGTASLLTSLCLGMVKNYNSQLTFVAGVFIWGTGLLIIGLSPNLILIYAAAILLGTGQAAQGLTRVTIFQEKLPEHLLGKVFSTSGSLSYASDSLSLLLIPLLMTVSPLSALFSTGGILLISFAVTGRYKIKKSEAKPLVNSR</sequence>
<gene>
    <name evidence="8" type="ORF">ACFSX4_04210</name>
</gene>
<protein>
    <submittedName>
        <fullName evidence="8">MFS transporter</fullName>
    </submittedName>
</protein>
<dbReference type="InterPro" id="IPR036259">
    <property type="entry name" value="MFS_trans_sf"/>
</dbReference>
<evidence type="ECO:0000256" key="3">
    <source>
        <dbReference type="ARBA" id="ARBA00022475"/>
    </source>
</evidence>
<keyword evidence="5 7" id="KW-1133">Transmembrane helix</keyword>
<proteinExistence type="predicted"/>
<reference evidence="9" key="1">
    <citation type="journal article" date="2019" name="Int. J. Syst. Evol. Microbiol.">
        <title>The Global Catalogue of Microorganisms (GCM) 10K type strain sequencing project: providing services to taxonomists for standard genome sequencing and annotation.</title>
        <authorList>
            <consortium name="The Broad Institute Genomics Platform"/>
            <consortium name="The Broad Institute Genome Sequencing Center for Infectious Disease"/>
            <person name="Wu L."/>
            <person name="Ma J."/>
        </authorList>
    </citation>
    <scope>NUCLEOTIDE SEQUENCE [LARGE SCALE GENOMIC DNA]</scope>
    <source>
        <strain evidence="9">KCTC 33575</strain>
    </source>
</reference>
<evidence type="ECO:0000256" key="5">
    <source>
        <dbReference type="ARBA" id="ARBA00022989"/>
    </source>
</evidence>
<evidence type="ECO:0000256" key="2">
    <source>
        <dbReference type="ARBA" id="ARBA00022448"/>
    </source>
</evidence>
<keyword evidence="3" id="KW-1003">Cell membrane</keyword>
<evidence type="ECO:0000256" key="6">
    <source>
        <dbReference type="ARBA" id="ARBA00023136"/>
    </source>
</evidence>
<feature type="transmembrane region" description="Helical" evidence="7">
    <location>
        <begin position="46"/>
        <end position="68"/>
    </location>
</feature>
<feature type="transmembrane region" description="Helical" evidence="7">
    <location>
        <begin position="227"/>
        <end position="250"/>
    </location>
</feature>
<dbReference type="EMBL" id="JBHUOQ010000001">
    <property type="protein sequence ID" value="MFD2829660.1"/>
    <property type="molecule type" value="Genomic_DNA"/>
</dbReference>
<dbReference type="Pfam" id="PF05977">
    <property type="entry name" value="MFS_3"/>
    <property type="match status" value="1"/>
</dbReference>
<keyword evidence="9" id="KW-1185">Reference proteome</keyword>
<comment type="caution">
    <text evidence="8">The sequence shown here is derived from an EMBL/GenBank/DDBJ whole genome shotgun (WGS) entry which is preliminary data.</text>
</comment>
<keyword evidence="2" id="KW-0813">Transport</keyword>
<dbReference type="Proteomes" id="UP001597519">
    <property type="component" value="Unassembled WGS sequence"/>
</dbReference>
<dbReference type="Gene3D" id="1.20.1250.20">
    <property type="entry name" value="MFS general substrate transporter like domains"/>
    <property type="match status" value="1"/>
</dbReference>
<dbReference type="RefSeq" id="WP_377771857.1">
    <property type="nucleotide sequence ID" value="NZ_JBHUOQ010000001.1"/>
</dbReference>
<organism evidence="8 9">
    <name type="scientific">Corticicoccus populi</name>
    <dbReference type="NCBI Taxonomy" id="1812821"/>
    <lineage>
        <taxon>Bacteria</taxon>
        <taxon>Bacillati</taxon>
        <taxon>Bacillota</taxon>
        <taxon>Bacilli</taxon>
        <taxon>Bacillales</taxon>
        <taxon>Staphylococcaceae</taxon>
        <taxon>Corticicoccus</taxon>
    </lineage>
</organism>
<feature type="transmembrane region" description="Helical" evidence="7">
    <location>
        <begin position="262"/>
        <end position="283"/>
    </location>
</feature>
<dbReference type="PANTHER" id="PTHR43266">
    <property type="entry name" value="MACROLIDE-EFFLUX PROTEIN"/>
    <property type="match status" value="1"/>
</dbReference>
<evidence type="ECO:0000313" key="9">
    <source>
        <dbReference type="Proteomes" id="UP001597519"/>
    </source>
</evidence>
<dbReference type="CDD" id="cd06173">
    <property type="entry name" value="MFS_MefA_like"/>
    <property type="match status" value="1"/>
</dbReference>
<comment type="subcellular location">
    <subcellularLocation>
        <location evidence="1">Cell membrane</location>
        <topology evidence="1">Multi-pass membrane protein</topology>
    </subcellularLocation>
</comment>
<evidence type="ECO:0000256" key="7">
    <source>
        <dbReference type="SAM" id="Phobius"/>
    </source>
</evidence>
<dbReference type="SUPFAM" id="SSF103473">
    <property type="entry name" value="MFS general substrate transporter"/>
    <property type="match status" value="1"/>
</dbReference>
<keyword evidence="4 7" id="KW-0812">Transmembrane</keyword>
<feature type="transmembrane region" description="Helical" evidence="7">
    <location>
        <begin position="174"/>
        <end position="194"/>
    </location>
</feature>
<name>A0ABW5WUV2_9STAP</name>
<evidence type="ECO:0000256" key="4">
    <source>
        <dbReference type="ARBA" id="ARBA00022692"/>
    </source>
</evidence>
<evidence type="ECO:0000313" key="8">
    <source>
        <dbReference type="EMBL" id="MFD2829660.1"/>
    </source>
</evidence>
<dbReference type="InterPro" id="IPR010290">
    <property type="entry name" value="TM_effector"/>
</dbReference>
<evidence type="ECO:0000256" key="1">
    <source>
        <dbReference type="ARBA" id="ARBA00004651"/>
    </source>
</evidence>
<accession>A0ABW5WUV2</accession>
<dbReference type="PANTHER" id="PTHR43266:SF2">
    <property type="entry name" value="MAJOR FACILITATOR SUPERFAMILY (MFS) PROFILE DOMAIN-CONTAINING PROTEIN"/>
    <property type="match status" value="1"/>
</dbReference>
<feature type="transmembrane region" description="Helical" evidence="7">
    <location>
        <begin position="290"/>
        <end position="323"/>
    </location>
</feature>
<feature type="transmembrane region" description="Helical" evidence="7">
    <location>
        <begin position="21"/>
        <end position="40"/>
    </location>
</feature>